<sequence length="328" mass="38227">MLENNTICILQSASVRPQVTIAIPTFKRSALLRDALDSALCQLWFENYEVLVCDNNPERGDETEILMSTYDNTRLSYYKNHENLGIVGNWNQLYHLAKGEWIVMLHDDDMLAPFFLHYIFNSDDRIYEKGDLIFPSFTSSESRFSYANADKDRKITYPKLIDFVGFNLIGPPLGMTIKKDAKIEIGDFVLRNYPSPDYDYYVRTLLKGYKIVKLLGEPMAYYRISVNESLKAEIQIGFIKNKFEIGNYIVNKFPAIIRLFLGAYNDLTSYLMAKSRQKEYPEDNILTDIVNKTEIVGARLFFARLTRKFMAYRVRQCFPDFLSQYETD</sequence>
<accession>A0ABV4CWN4</accession>
<dbReference type="Pfam" id="PF00535">
    <property type="entry name" value="Glycos_transf_2"/>
    <property type="match status" value="1"/>
</dbReference>
<dbReference type="RefSeq" id="WP_369863052.1">
    <property type="nucleotide sequence ID" value="NZ_JBCLPP010000001.1"/>
</dbReference>
<name>A0ABV4CWN4_9BACT</name>
<reference evidence="2 3" key="1">
    <citation type="submission" date="2024-03" db="EMBL/GenBank/DDBJ databases">
        <title>Mouse gut bacterial collection (mGBC) of GemPharmatech.</title>
        <authorList>
            <person name="He Y."/>
            <person name="Dong L."/>
            <person name="Wu D."/>
            <person name="Gao X."/>
            <person name="Lin Z."/>
        </authorList>
    </citation>
    <scope>NUCLEOTIDE SEQUENCE [LARGE SCALE GENOMIC DNA]</scope>
    <source>
        <strain evidence="2 3">54-13</strain>
    </source>
</reference>
<dbReference type="GO" id="GO:0016757">
    <property type="term" value="F:glycosyltransferase activity"/>
    <property type="evidence" value="ECO:0007669"/>
    <property type="project" value="UniProtKB-KW"/>
</dbReference>
<gene>
    <name evidence="2" type="ORF">AAK873_00555</name>
</gene>
<evidence type="ECO:0000259" key="1">
    <source>
        <dbReference type="Pfam" id="PF00535"/>
    </source>
</evidence>
<dbReference type="InterPro" id="IPR029044">
    <property type="entry name" value="Nucleotide-diphossugar_trans"/>
</dbReference>
<dbReference type="InterPro" id="IPR001173">
    <property type="entry name" value="Glyco_trans_2-like"/>
</dbReference>
<keyword evidence="2" id="KW-0328">Glycosyltransferase</keyword>
<keyword evidence="2" id="KW-0808">Transferase</keyword>
<dbReference type="EC" id="2.4.-.-" evidence="2"/>
<dbReference type="Gene3D" id="3.90.550.10">
    <property type="entry name" value="Spore Coat Polysaccharide Biosynthesis Protein SpsA, Chain A"/>
    <property type="match status" value="1"/>
</dbReference>
<evidence type="ECO:0000313" key="3">
    <source>
        <dbReference type="Proteomes" id="UP001565200"/>
    </source>
</evidence>
<dbReference type="InterPro" id="IPR050834">
    <property type="entry name" value="Glycosyltransf_2"/>
</dbReference>
<keyword evidence="3" id="KW-1185">Reference proteome</keyword>
<dbReference type="SUPFAM" id="SSF53448">
    <property type="entry name" value="Nucleotide-diphospho-sugar transferases"/>
    <property type="match status" value="1"/>
</dbReference>
<organism evidence="2 3">
    <name type="scientific">Heminiphilus faecis</name>
    <dbReference type="NCBI Taxonomy" id="2601703"/>
    <lineage>
        <taxon>Bacteria</taxon>
        <taxon>Pseudomonadati</taxon>
        <taxon>Bacteroidota</taxon>
        <taxon>Bacteroidia</taxon>
        <taxon>Bacteroidales</taxon>
        <taxon>Muribaculaceae</taxon>
        <taxon>Heminiphilus</taxon>
    </lineage>
</organism>
<dbReference type="EMBL" id="JBCLPP010000001">
    <property type="protein sequence ID" value="MEY8244102.1"/>
    <property type="molecule type" value="Genomic_DNA"/>
</dbReference>
<evidence type="ECO:0000313" key="2">
    <source>
        <dbReference type="EMBL" id="MEY8244102.1"/>
    </source>
</evidence>
<proteinExistence type="predicted"/>
<dbReference type="PANTHER" id="PTHR43685:SF2">
    <property type="entry name" value="GLYCOSYLTRANSFERASE 2-LIKE DOMAIN-CONTAINING PROTEIN"/>
    <property type="match status" value="1"/>
</dbReference>
<dbReference type="CDD" id="cd00761">
    <property type="entry name" value="Glyco_tranf_GTA_type"/>
    <property type="match status" value="1"/>
</dbReference>
<protein>
    <submittedName>
        <fullName evidence="2">Glycosyltransferase family 2 protein</fullName>
        <ecNumber evidence="2">2.4.-.-</ecNumber>
    </submittedName>
</protein>
<comment type="caution">
    <text evidence="2">The sequence shown here is derived from an EMBL/GenBank/DDBJ whole genome shotgun (WGS) entry which is preliminary data.</text>
</comment>
<feature type="domain" description="Glycosyltransferase 2-like" evidence="1">
    <location>
        <begin position="20"/>
        <end position="117"/>
    </location>
</feature>
<dbReference type="PANTHER" id="PTHR43685">
    <property type="entry name" value="GLYCOSYLTRANSFERASE"/>
    <property type="match status" value="1"/>
</dbReference>
<dbReference type="Proteomes" id="UP001565200">
    <property type="component" value="Unassembled WGS sequence"/>
</dbReference>